<organism evidence="1 2">
    <name type="scientific">Acidaminococcus fermentans</name>
    <dbReference type="NCBI Taxonomy" id="905"/>
    <lineage>
        <taxon>Bacteria</taxon>
        <taxon>Bacillati</taxon>
        <taxon>Bacillota</taxon>
        <taxon>Negativicutes</taxon>
        <taxon>Acidaminococcales</taxon>
        <taxon>Acidaminococcaceae</taxon>
        <taxon>Acidaminococcus</taxon>
    </lineage>
</organism>
<dbReference type="EMBL" id="VULN01000008">
    <property type="protein sequence ID" value="MSS82238.1"/>
    <property type="molecule type" value="Genomic_DNA"/>
</dbReference>
<dbReference type="NCBIfam" id="TIGR01560">
    <property type="entry name" value="put_DNA_pack"/>
    <property type="match status" value="1"/>
</dbReference>
<proteinExistence type="predicted"/>
<name>A0A6N7W256_ACIFE</name>
<dbReference type="InterPro" id="IPR021146">
    <property type="entry name" value="Phage_gp6-like_head-tail"/>
</dbReference>
<dbReference type="CDD" id="cd08054">
    <property type="entry name" value="gp6"/>
    <property type="match status" value="1"/>
</dbReference>
<dbReference type="OrthoDB" id="5654at2"/>
<dbReference type="Gene3D" id="1.10.3230.30">
    <property type="entry name" value="Phage gp6-like head-tail connector protein"/>
    <property type="match status" value="1"/>
</dbReference>
<evidence type="ECO:0000313" key="1">
    <source>
        <dbReference type="EMBL" id="MSS82238.1"/>
    </source>
</evidence>
<protein>
    <submittedName>
        <fullName evidence="1">Phage gp6-like head-tail connector protein</fullName>
    </submittedName>
</protein>
<accession>A0A6N7W256</accession>
<reference evidence="1 2" key="1">
    <citation type="submission" date="2019-08" db="EMBL/GenBank/DDBJ databases">
        <title>In-depth cultivation of the pig gut microbiome towards novel bacterial diversity and tailored functional studies.</title>
        <authorList>
            <person name="Wylensek D."/>
            <person name="Hitch T.C.A."/>
            <person name="Clavel T."/>
        </authorList>
    </citation>
    <scope>NUCLEOTIDE SEQUENCE [LARGE SCALE GENOMIC DNA]</scope>
    <source>
        <strain evidence="1 2">WCA-389-WT-5B</strain>
    </source>
</reference>
<dbReference type="AlphaFoldDB" id="A0A6N7W256"/>
<dbReference type="Pfam" id="PF05135">
    <property type="entry name" value="Phage_connect_1"/>
    <property type="match status" value="1"/>
</dbReference>
<dbReference type="InterPro" id="IPR006450">
    <property type="entry name" value="Phage_HK97_gp6-like"/>
</dbReference>
<comment type="caution">
    <text evidence="1">The sequence shown here is derived from an EMBL/GenBank/DDBJ whole genome shotgun (WGS) entry which is preliminary data.</text>
</comment>
<sequence>MIVTLEEAREYLRIDEGDTSNDEVIQSSLETAQALCLDISRCEEADAEENPVVFHEAILYAAAFLYEHREEADYAGLLKCLRWLLFGVRRSAF</sequence>
<dbReference type="RefSeq" id="WP_154488138.1">
    <property type="nucleotide sequence ID" value="NZ_VULN01000008.1"/>
</dbReference>
<dbReference type="Proteomes" id="UP000441455">
    <property type="component" value="Unassembled WGS sequence"/>
</dbReference>
<gene>
    <name evidence="1" type="ORF">FX155_06470</name>
</gene>
<evidence type="ECO:0000313" key="2">
    <source>
        <dbReference type="Proteomes" id="UP000441455"/>
    </source>
</evidence>